<evidence type="ECO:0008006" key="3">
    <source>
        <dbReference type="Google" id="ProtNLM"/>
    </source>
</evidence>
<name>A0A9N9LQT2_9HELO</name>
<sequence>MLLYQTMLGLHPRVPRLMTISADVRLLILESLLIDSDIIRQEEDSPRNIAYGNWSRASTFSDLINISLTCKTLYREAREAFYTYNTLYLRKCRRRGIA</sequence>
<accession>A0A9N9LQT2</accession>
<protein>
    <recommendedName>
        <fullName evidence="3">F-box domain-containing protein</fullName>
    </recommendedName>
</protein>
<proteinExistence type="predicted"/>
<keyword evidence="2" id="KW-1185">Reference proteome</keyword>
<gene>
    <name evidence="1" type="ORF">HYALB_00011126</name>
</gene>
<reference evidence="1" key="1">
    <citation type="submission" date="2021-07" db="EMBL/GenBank/DDBJ databases">
        <authorList>
            <person name="Durling M."/>
        </authorList>
    </citation>
    <scope>NUCLEOTIDE SEQUENCE</scope>
</reference>
<dbReference type="EMBL" id="CAJVRM010000154">
    <property type="protein sequence ID" value="CAG8975876.1"/>
    <property type="molecule type" value="Genomic_DNA"/>
</dbReference>
<comment type="caution">
    <text evidence="1">The sequence shown here is derived from an EMBL/GenBank/DDBJ whole genome shotgun (WGS) entry which is preliminary data.</text>
</comment>
<dbReference type="AlphaFoldDB" id="A0A9N9LQT2"/>
<dbReference type="OrthoDB" id="10573786at2759"/>
<dbReference type="Proteomes" id="UP000701801">
    <property type="component" value="Unassembled WGS sequence"/>
</dbReference>
<organism evidence="1 2">
    <name type="scientific">Hymenoscyphus albidus</name>
    <dbReference type="NCBI Taxonomy" id="595503"/>
    <lineage>
        <taxon>Eukaryota</taxon>
        <taxon>Fungi</taxon>
        <taxon>Dikarya</taxon>
        <taxon>Ascomycota</taxon>
        <taxon>Pezizomycotina</taxon>
        <taxon>Leotiomycetes</taxon>
        <taxon>Helotiales</taxon>
        <taxon>Helotiaceae</taxon>
        <taxon>Hymenoscyphus</taxon>
    </lineage>
</organism>
<evidence type="ECO:0000313" key="1">
    <source>
        <dbReference type="EMBL" id="CAG8975876.1"/>
    </source>
</evidence>
<evidence type="ECO:0000313" key="2">
    <source>
        <dbReference type="Proteomes" id="UP000701801"/>
    </source>
</evidence>